<feature type="compositionally biased region" description="Polar residues" evidence="1">
    <location>
        <begin position="96"/>
        <end position="107"/>
    </location>
</feature>
<protein>
    <recommendedName>
        <fullName evidence="4">Helix-turn-helix protein</fullName>
    </recommendedName>
</protein>
<proteinExistence type="predicted"/>
<dbReference type="OrthoDB" id="166850at2"/>
<keyword evidence="3" id="KW-1185">Reference proteome</keyword>
<comment type="caution">
    <text evidence="2">The sequence shown here is derived from an EMBL/GenBank/DDBJ whole genome shotgun (WGS) entry which is preliminary data.</text>
</comment>
<dbReference type="Proteomes" id="UP000256253">
    <property type="component" value="Unassembled WGS sequence"/>
</dbReference>
<feature type="compositionally biased region" description="Low complexity" evidence="1">
    <location>
        <begin position="185"/>
        <end position="201"/>
    </location>
</feature>
<organism evidence="2 3">
    <name type="scientific">Calidifontibacter indicus</name>
    <dbReference type="NCBI Taxonomy" id="419650"/>
    <lineage>
        <taxon>Bacteria</taxon>
        <taxon>Bacillati</taxon>
        <taxon>Actinomycetota</taxon>
        <taxon>Actinomycetes</taxon>
        <taxon>Micrococcales</taxon>
        <taxon>Dermacoccaceae</taxon>
        <taxon>Calidifontibacter</taxon>
    </lineage>
</organism>
<feature type="region of interest" description="Disordered" evidence="1">
    <location>
        <begin position="94"/>
        <end position="153"/>
    </location>
</feature>
<gene>
    <name evidence="2" type="ORF">DFJ65_0005</name>
</gene>
<evidence type="ECO:0000313" key="3">
    <source>
        <dbReference type="Proteomes" id="UP000256253"/>
    </source>
</evidence>
<dbReference type="AlphaFoldDB" id="A0A3D9UIC7"/>
<dbReference type="EMBL" id="QTUA01000001">
    <property type="protein sequence ID" value="REF29079.1"/>
    <property type="molecule type" value="Genomic_DNA"/>
</dbReference>
<dbReference type="RefSeq" id="WP_115921243.1">
    <property type="nucleotide sequence ID" value="NZ_QTUA01000001.1"/>
</dbReference>
<evidence type="ECO:0000256" key="1">
    <source>
        <dbReference type="SAM" id="MobiDB-lite"/>
    </source>
</evidence>
<accession>A0A3D9UIC7</accession>
<evidence type="ECO:0000313" key="2">
    <source>
        <dbReference type="EMBL" id="REF29079.1"/>
    </source>
</evidence>
<evidence type="ECO:0008006" key="4">
    <source>
        <dbReference type="Google" id="ProtNLM"/>
    </source>
</evidence>
<feature type="region of interest" description="Disordered" evidence="1">
    <location>
        <begin position="185"/>
        <end position="220"/>
    </location>
</feature>
<name>A0A3D9UIC7_9MICO</name>
<reference evidence="2 3" key="1">
    <citation type="submission" date="2018-08" db="EMBL/GenBank/DDBJ databases">
        <title>Sequencing the genomes of 1000 actinobacteria strains.</title>
        <authorList>
            <person name="Klenk H.-P."/>
        </authorList>
    </citation>
    <scope>NUCLEOTIDE SEQUENCE [LARGE SCALE GENOMIC DNA]</scope>
    <source>
        <strain evidence="2 3">DSM 22967</strain>
    </source>
</reference>
<sequence>MTASPARPQTDRRVVVESFAQTLSDIRQQAGQPSFRQMSQTSGCISHATLHEATRGKRLPTWETTEQFLIACGVDPRAWRDEWCRADRLVNRRAGQASSTASETPTSHALPVAPAAKSKNASRQAGDETDPADERETAPMRMSTRSKHVAQRWGSPSSVAGTLLAAVLLVVGGFVAADWTRSAPASTATSPSAAPSTAPTTTPSPTPTNTPPTIGSVKCPRAGSPEVRYWSAAHRDDFALEYRASAKRPLCSTVPAGKKVEVVFTLTNRGTASMSGLRLHMVRATGSCFDGEPRDTKLAVLRPNQRYSQVISFKEMSPGECSAEFEVRDRDGKRVFAEGETVPFAIVIA</sequence>